<proteinExistence type="predicted"/>
<dbReference type="AlphaFoldDB" id="A0A0B2X345"/>
<sequence length="185" mass="20137">MSSEKPMVKPQAINEKIAQRHAVGLSPCKKVKHGDCVTPHHSVVRYDTRRRLDRCQEAYGIGVLEAHYDGQVVLSLNRNLSNESESNFQNTVFLKSLPTGMASSFLGKDKQRAMGESFRKDLHLGKYANPTVFAAVAIIVVDQTCFLDALDELNNAVESVSAGFPGQGSGGGDLCDDENINIDGI</sequence>
<reference evidence="1 2" key="1">
    <citation type="journal article" date="2014" name="Proc. Natl. Acad. Sci. U.S.A.">
        <title>Trajectory and genomic determinants of fungal-pathogen speciation and host adaptation.</title>
        <authorList>
            <person name="Hu X."/>
            <person name="Xiao G."/>
            <person name="Zheng P."/>
            <person name="Shang Y."/>
            <person name="Su Y."/>
            <person name="Zhang X."/>
            <person name="Liu X."/>
            <person name="Zhan S."/>
            <person name="St Leger R.J."/>
            <person name="Wang C."/>
        </authorList>
    </citation>
    <scope>NUCLEOTIDE SEQUENCE [LARGE SCALE GENOMIC DNA]</scope>
    <source>
        <strain evidence="1 2">ARSEF 1941</strain>
    </source>
</reference>
<dbReference type="GeneID" id="63737127"/>
<dbReference type="RefSeq" id="XP_040680885.1">
    <property type="nucleotide sequence ID" value="XM_040821471.1"/>
</dbReference>
<dbReference type="EMBL" id="AZHE01000004">
    <property type="protein sequence ID" value="KHN99819.1"/>
    <property type="molecule type" value="Genomic_DNA"/>
</dbReference>
<gene>
    <name evidence="1" type="ORF">MAM_02672</name>
</gene>
<dbReference type="Proteomes" id="UP000030816">
    <property type="component" value="Unassembled WGS sequence"/>
</dbReference>
<comment type="caution">
    <text evidence="1">The sequence shown here is derived from an EMBL/GenBank/DDBJ whole genome shotgun (WGS) entry which is preliminary data.</text>
</comment>
<organism evidence="1 2">
    <name type="scientific">Metarhizium album (strain ARSEF 1941)</name>
    <dbReference type="NCBI Taxonomy" id="1081103"/>
    <lineage>
        <taxon>Eukaryota</taxon>
        <taxon>Fungi</taxon>
        <taxon>Dikarya</taxon>
        <taxon>Ascomycota</taxon>
        <taxon>Pezizomycotina</taxon>
        <taxon>Sordariomycetes</taxon>
        <taxon>Hypocreomycetidae</taxon>
        <taxon>Hypocreales</taxon>
        <taxon>Clavicipitaceae</taxon>
        <taxon>Metarhizium</taxon>
    </lineage>
</organism>
<accession>A0A0B2X345</accession>
<name>A0A0B2X345_METAS</name>
<protein>
    <submittedName>
        <fullName evidence="1">Uncharacterized protein</fullName>
    </submittedName>
</protein>
<evidence type="ECO:0000313" key="2">
    <source>
        <dbReference type="Proteomes" id="UP000030816"/>
    </source>
</evidence>
<dbReference type="HOGENOM" id="CLU_1461639_0_0_1"/>
<keyword evidence="2" id="KW-1185">Reference proteome</keyword>
<evidence type="ECO:0000313" key="1">
    <source>
        <dbReference type="EMBL" id="KHN99819.1"/>
    </source>
</evidence>